<dbReference type="OrthoDB" id="429813at2759"/>
<keyword evidence="4" id="KW-0489">Methyltransferase</keyword>
<feature type="active site" description="Proton donor; for dehydratase activity" evidence="7">
    <location>
        <position position="1481"/>
    </location>
</feature>
<feature type="active site" description="Proton acceptor; for dehydratase activity" evidence="7">
    <location>
        <position position="1298"/>
    </location>
</feature>
<feature type="domain" description="Carrier" evidence="9">
    <location>
        <begin position="1626"/>
        <end position="1702"/>
    </location>
</feature>
<proteinExistence type="predicted"/>
<dbReference type="InterPro" id="IPR014030">
    <property type="entry name" value="Ketoacyl_synth_N"/>
</dbReference>
<dbReference type="SMART" id="SM00825">
    <property type="entry name" value="PKS_KS"/>
    <property type="match status" value="1"/>
</dbReference>
<dbReference type="InterPro" id="IPR050091">
    <property type="entry name" value="PKS_NRPS_Biosynth_Enz"/>
</dbReference>
<dbReference type="InterPro" id="IPR009081">
    <property type="entry name" value="PP-bd_ACP"/>
</dbReference>
<dbReference type="PROSITE" id="PS52019">
    <property type="entry name" value="PKS_MFAS_DH"/>
    <property type="match status" value="1"/>
</dbReference>
<keyword evidence="2" id="KW-0596">Phosphopantetheine</keyword>
<dbReference type="SUPFAM" id="SSF55048">
    <property type="entry name" value="Probable ACP-binding domain of malonyl-CoA ACP transacylase"/>
    <property type="match status" value="1"/>
</dbReference>
<dbReference type="Pfam" id="PF14765">
    <property type="entry name" value="PS-DH"/>
    <property type="match status" value="1"/>
</dbReference>
<keyword evidence="3" id="KW-0597">Phosphoprotein</keyword>
<dbReference type="GO" id="GO:0006508">
    <property type="term" value="P:proteolysis"/>
    <property type="evidence" value="ECO:0007669"/>
    <property type="project" value="InterPro"/>
</dbReference>
<dbReference type="Pfam" id="PF00550">
    <property type="entry name" value="PP-binding"/>
    <property type="match status" value="2"/>
</dbReference>
<dbReference type="InterPro" id="IPR020841">
    <property type="entry name" value="PKS_Beta-ketoAc_synthase_dom"/>
</dbReference>
<dbReference type="SUPFAM" id="SSF53901">
    <property type="entry name" value="Thiolase-like"/>
    <property type="match status" value="1"/>
</dbReference>
<dbReference type="InterPro" id="IPR013217">
    <property type="entry name" value="Methyltransf_12"/>
</dbReference>
<name>A0A8K0RJX0_9PLEO</name>
<dbReference type="InterPro" id="IPR032088">
    <property type="entry name" value="SAT"/>
</dbReference>
<evidence type="ECO:0000259" key="11">
    <source>
        <dbReference type="PROSITE" id="PS52019"/>
    </source>
</evidence>
<dbReference type="InterPro" id="IPR001375">
    <property type="entry name" value="Peptidase_S9_cat"/>
</dbReference>
<reference evidence="12" key="1">
    <citation type="journal article" date="2021" name="Nat. Commun.">
        <title>Genetic determinants of endophytism in the Arabidopsis root mycobiome.</title>
        <authorList>
            <person name="Mesny F."/>
            <person name="Miyauchi S."/>
            <person name="Thiergart T."/>
            <person name="Pickel B."/>
            <person name="Atanasova L."/>
            <person name="Karlsson M."/>
            <person name="Huettel B."/>
            <person name="Barry K.W."/>
            <person name="Haridas S."/>
            <person name="Chen C."/>
            <person name="Bauer D."/>
            <person name="Andreopoulos W."/>
            <person name="Pangilinan J."/>
            <person name="LaButti K."/>
            <person name="Riley R."/>
            <person name="Lipzen A."/>
            <person name="Clum A."/>
            <person name="Drula E."/>
            <person name="Henrissat B."/>
            <person name="Kohler A."/>
            <person name="Grigoriev I.V."/>
            <person name="Martin F.M."/>
            <person name="Hacquard S."/>
        </authorList>
    </citation>
    <scope>NUCLEOTIDE SEQUENCE</scope>
    <source>
        <strain evidence="12">MPI-SDFR-AT-0120</strain>
    </source>
</reference>
<dbReference type="Pfam" id="PF08242">
    <property type="entry name" value="Methyltransf_12"/>
    <property type="match status" value="1"/>
</dbReference>
<dbReference type="SMART" id="SM00823">
    <property type="entry name" value="PKS_PP"/>
    <property type="match status" value="2"/>
</dbReference>
<dbReference type="Pfam" id="PF00326">
    <property type="entry name" value="Peptidase_S9"/>
    <property type="match status" value="1"/>
</dbReference>
<evidence type="ECO:0000256" key="5">
    <source>
        <dbReference type="ARBA" id="ARBA00022679"/>
    </source>
</evidence>
<dbReference type="InterPro" id="IPR016035">
    <property type="entry name" value="Acyl_Trfase/lysoPLipase"/>
</dbReference>
<dbReference type="Gene3D" id="3.40.50.1820">
    <property type="entry name" value="alpha/beta hydrolase"/>
    <property type="match status" value="1"/>
</dbReference>
<accession>A0A8K0RJX0</accession>
<dbReference type="CDD" id="cd02440">
    <property type="entry name" value="AdoMet_MTases"/>
    <property type="match status" value="1"/>
</dbReference>
<evidence type="ECO:0000256" key="4">
    <source>
        <dbReference type="ARBA" id="ARBA00022603"/>
    </source>
</evidence>
<feature type="region of interest" description="Disordered" evidence="8">
    <location>
        <begin position="1808"/>
        <end position="1830"/>
    </location>
</feature>
<dbReference type="Pfam" id="PF20434">
    <property type="entry name" value="BD-FAE"/>
    <property type="match status" value="1"/>
</dbReference>
<feature type="domain" description="PKS/mFAS DH" evidence="11">
    <location>
        <begin position="1264"/>
        <end position="1571"/>
    </location>
</feature>
<dbReference type="InterPro" id="IPR018201">
    <property type="entry name" value="Ketoacyl_synth_AS"/>
</dbReference>
<dbReference type="Pfam" id="PF16073">
    <property type="entry name" value="SAT"/>
    <property type="match status" value="1"/>
</dbReference>
<evidence type="ECO:0000256" key="8">
    <source>
        <dbReference type="SAM" id="MobiDB-lite"/>
    </source>
</evidence>
<sequence>MISAAIFCPQSKGTPKLYLDSLRLYLTGHQRFQPIKSTLENLVQDWKTLVAEFPEFDGLPQGLRSAKSIRDWIVDGNAAPLADAMAGTICLPLLVIMQVCQYFQFLEVKRMRHAELIADLKGGAHGYCGGILPAVAVACADDEDEIIRKACAATRVAFAIGVAADFGDDDESIVGPSTIVARIKRPGQLEDLLAKFPGTYHSANTDARSVSIVGPVLTLKALSAYAKTIGLIVQDIHLRGKVHNPENKEIAHRIGVFCETHPGFQLPRASSLKVPLRSNITGRLLVGDESLTKDCVETILAARCEWHTLMKGIAQDLQASDEPSHAFASFGIGDVIPVAPFTAAGLKIVKLDVRSIVEAELQHSVSQENYDYPQDAVAIIGAACRVPGADSLEELWELLERGESRCQEVPSARIDIAGNFRAQLDSRMSKRKFFGNFMDDVSSFDNMFFHISPKEAQNMDPQQRILLEVAYQAMESSGYMATHDRGAGDPVGCFIGMSLIEYLENSTCHAPSASTSTGTLGAFLCGRLSHYFGWTGPSETVDTACSSSLVAINRACSALRTGECPIALAGGVNIMAGCQNFLNLGKAGFLSETGQCKPFDASADGYCRSEGVGLVVLKPLRQALQDADPIIGVIPGIGTNQGGLSASLTVPSGDAQVTLYRNVLRQSGLKPGQITYVEAHGTGTQAGDPVEIASLRTVLGGAGRARPLYIGSLKGNLGHLETGAGVAGVLKVLAMLKHKAIPPQASFTKINPKFPPLEPDGLAISKIRRPWQSEFKAALVSSYGAGGSNAAVICCQPPMIQGSIYPSSAAAYPLRIGADSEKSLSATLAALKRYLMRPGTAITLADLSFTLSRRIQERKFQWIARASSIEAAVSALEENNKPIIRMSAPERHVVLLFSGQSKHHVLLNRQFYDAQPTLRYHIEKCSAALLQFGFPQILPAIFQEEAIEDPVVLQCATFALQYSCARSWIDGGLKVDTIVGHSFGELTGLVVSGALTLEDGLLLVATRAMLIKTKWGVERGTMLVIHVEHNTADKIALMVPGVEIACYNAPSSQVLVGSAASIDEVERLLSSEYPRVECKRLNVSHGFHSRFTQPLLPDLQELNDKLSFKTPSLPLETCTKNPVAITMPNYLVHHVREPVYFVDAIRRVEKKHGSCFFLEAGTDGTITDMAKRAVVNPKRHVFQPLSSHREQHDLASATLALWTERLSVSFWPFVPIIGMDIPRPQQVWLPPYQFDRSNSFWLPFVDRIHEAQDLGQISTTAKSKAEEGRFLVSSLSTLDGRYKVHTGAERFISLVSGHAVRGQPLCPASLYMECVTMAVQLAGNDLHGKSLLFENISYSAALGNGACKETMLGLETSDLPESWKFSVYSSLTTTTLRKSSETHATGKLTIGSRVSDQNRLVERLVAERVSTLQTRSDVDSLSETRAYSLFSRVVRYGKVFRGMSNIIMATHEAIAFVNVPPCTVYPGQSIAVRHCETVVLDTFIQVLGLLINSSAHVDEDSVCIASGLDSATITNSADFDAVREYNVYATYSQLSQKQFVGDVFALERSSGKLVCTFAGVQFAQLPIIKLEKLLEGANRKPDSPNIHPPPTIEHEIQPKRSVLMEHSRLATPVVASAKPTEFQPAANASLALKEIIATYSSIPVVDIKDDAILADLGIDSLAAVELRDLISDQFGVTITSVELLSINVASLSSLLSQNQPQSKLMAHTPLNIQVSDRQEPAKTSGLPDVQVQANHDQFLHLLYEATGTPIEDIRASDTLQAIGADSLSFVGLKHDLESCFGVNLEEAGLSTASTVEEVRGSLALSYSSNVSETPSSYDTPSTPNSSYADTGATASAPLAGIKNAHVLLALSMERFDTNAQEHSFEGYWDNVDPEQERLLVAYLVEALAQMDVHLQSMRPGDLLPTLVFSRKHQRVVYRLLKVLEEHGVIETADDGVRQRHIRGKGEIPEKPAKDLNAEFSRRHPAYSCEAALMELTGANLALCLRGSADPLALLFGRPASQEIVARFYKQSPMMATMTEQLVEYLQMILQQSDDHASIRILEVGAGSGGTTARVAELLSEYASLKDLRVQYVFTDISANLVRKGAKNFAKYKFISFEVLDLETVTEEVMQGGPFDIIIGTNCVHATSNRTIVCQKLRTLLCPDEGLLILSEITDVAKWYDSVFGLLDGWWMDSSDTYAIQPASYWMQSFKQAGFTAWSYSTGTTREANSQQLLIATNFAPRATTTLSSLVSNLPATLADVFSVEPVVYKLVDATPIHADIYFPAQRPSSSPMAIALMIHGGGHITLSRSYIRLHQAAYLLEHNILPISIDYRLCPEINLIDGAMTDVRDAVSWARTTLPAIAGVRGIILDSSKVIMVGWSSGGHLAMTTAWTTVNANIPPPTAILSFYAPVNFEPGELDGPEAMMKELPPGMGEMPLAEIAKQLSGSKPITGYNVPGGGEMGWLRPGDARCELVLSLFREGRGLEIMLHGINSVSAQSPARVEATLIDSISPLAQARSGTYQVPTFIVHGDHDEIVPFQSAEGFILALKTKGLDCEILPVHGARHLYDLVAKPGTRIWEQGVLPGLEFLVRAVRD</sequence>
<dbReference type="PANTHER" id="PTHR43775">
    <property type="entry name" value="FATTY ACID SYNTHASE"/>
    <property type="match status" value="1"/>
</dbReference>
<dbReference type="Pfam" id="PF00109">
    <property type="entry name" value="ketoacyl-synt"/>
    <property type="match status" value="1"/>
</dbReference>
<dbReference type="InterPro" id="IPR014043">
    <property type="entry name" value="Acyl_transferase_dom"/>
</dbReference>
<evidence type="ECO:0000313" key="13">
    <source>
        <dbReference type="Proteomes" id="UP000813461"/>
    </source>
</evidence>
<dbReference type="GO" id="GO:0004312">
    <property type="term" value="F:fatty acid synthase activity"/>
    <property type="evidence" value="ECO:0007669"/>
    <property type="project" value="TreeGrafter"/>
</dbReference>
<dbReference type="Pfam" id="PF00698">
    <property type="entry name" value="Acyl_transf_1"/>
    <property type="match status" value="1"/>
</dbReference>
<dbReference type="InterPro" id="IPR029063">
    <property type="entry name" value="SAM-dependent_MTases_sf"/>
</dbReference>
<keyword evidence="6" id="KW-0511">Multifunctional enzyme</keyword>
<gene>
    <name evidence="12" type="ORF">FB567DRAFT_600202</name>
</gene>
<dbReference type="InterPro" id="IPR042104">
    <property type="entry name" value="PKS_dehydratase_sf"/>
</dbReference>
<feature type="domain" description="Ketosynthase family 3 (KS3)" evidence="10">
    <location>
        <begin position="374"/>
        <end position="796"/>
    </location>
</feature>
<evidence type="ECO:0000313" key="12">
    <source>
        <dbReference type="EMBL" id="KAH7094593.1"/>
    </source>
</evidence>
<dbReference type="GO" id="GO:0004315">
    <property type="term" value="F:3-oxoacyl-[acyl-carrier-protein] synthase activity"/>
    <property type="evidence" value="ECO:0007669"/>
    <property type="project" value="InterPro"/>
</dbReference>
<dbReference type="PROSITE" id="PS00012">
    <property type="entry name" value="PHOSPHOPANTETHEINE"/>
    <property type="match status" value="1"/>
</dbReference>
<dbReference type="GO" id="GO:0031177">
    <property type="term" value="F:phosphopantetheine binding"/>
    <property type="evidence" value="ECO:0007669"/>
    <property type="project" value="InterPro"/>
</dbReference>
<feature type="domain" description="Carrier" evidence="9">
    <location>
        <begin position="1729"/>
        <end position="1806"/>
    </location>
</feature>
<dbReference type="GO" id="GO:0006633">
    <property type="term" value="P:fatty acid biosynthetic process"/>
    <property type="evidence" value="ECO:0007669"/>
    <property type="project" value="InterPro"/>
</dbReference>
<dbReference type="InterPro" id="IPR014031">
    <property type="entry name" value="Ketoacyl_synth_C"/>
</dbReference>
<dbReference type="Gene3D" id="3.30.70.3290">
    <property type="match status" value="1"/>
</dbReference>
<feature type="compositionally biased region" description="Polar residues" evidence="8">
    <location>
        <begin position="1808"/>
        <end position="1828"/>
    </location>
</feature>
<evidence type="ECO:0000259" key="10">
    <source>
        <dbReference type="PROSITE" id="PS52004"/>
    </source>
</evidence>
<dbReference type="InterPro" id="IPR020806">
    <property type="entry name" value="PKS_PP-bd"/>
</dbReference>
<dbReference type="InterPro" id="IPR049900">
    <property type="entry name" value="PKS_mFAS_DH"/>
</dbReference>
<comment type="pathway">
    <text evidence="1">Secondary metabolite biosynthesis; terpenoid biosynthesis.</text>
</comment>
<dbReference type="InterPro" id="IPR036736">
    <property type="entry name" value="ACP-like_sf"/>
</dbReference>
<dbReference type="CDD" id="cd00833">
    <property type="entry name" value="PKS"/>
    <property type="match status" value="1"/>
</dbReference>
<keyword evidence="13" id="KW-1185">Reference proteome</keyword>
<dbReference type="Gene3D" id="3.10.129.110">
    <property type="entry name" value="Polyketide synthase dehydratase"/>
    <property type="match status" value="1"/>
</dbReference>
<feature type="region of interest" description="C-terminal hotdog fold" evidence="7">
    <location>
        <begin position="1417"/>
        <end position="1571"/>
    </location>
</feature>
<dbReference type="InterPro" id="IPR006162">
    <property type="entry name" value="Ppantetheine_attach_site"/>
</dbReference>
<dbReference type="SUPFAM" id="SSF53474">
    <property type="entry name" value="alpha/beta-Hydrolases"/>
    <property type="match status" value="1"/>
</dbReference>
<evidence type="ECO:0000256" key="1">
    <source>
        <dbReference type="ARBA" id="ARBA00004721"/>
    </source>
</evidence>
<dbReference type="SUPFAM" id="SSF53335">
    <property type="entry name" value="S-adenosyl-L-methionine-dependent methyltransferases"/>
    <property type="match status" value="1"/>
</dbReference>
<dbReference type="GO" id="GO:0008168">
    <property type="term" value="F:methyltransferase activity"/>
    <property type="evidence" value="ECO:0007669"/>
    <property type="project" value="UniProtKB-KW"/>
</dbReference>
<dbReference type="InterPro" id="IPR029058">
    <property type="entry name" value="AB_hydrolase_fold"/>
</dbReference>
<dbReference type="EMBL" id="JAGMVJ010000001">
    <property type="protein sequence ID" value="KAH7094593.1"/>
    <property type="molecule type" value="Genomic_DNA"/>
</dbReference>
<dbReference type="Gene3D" id="3.40.47.10">
    <property type="match status" value="1"/>
</dbReference>
<dbReference type="Pfam" id="PF02801">
    <property type="entry name" value="Ketoacyl-synt_C"/>
    <property type="match status" value="1"/>
</dbReference>
<dbReference type="Gene3D" id="1.10.1200.10">
    <property type="entry name" value="ACP-like"/>
    <property type="match status" value="2"/>
</dbReference>
<evidence type="ECO:0000259" key="9">
    <source>
        <dbReference type="PROSITE" id="PS50075"/>
    </source>
</evidence>
<dbReference type="InterPro" id="IPR049551">
    <property type="entry name" value="PKS_DH_C"/>
</dbReference>
<dbReference type="SUPFAM" id="SSF52151">
    <property type="entry name" value="FabD/lysophospholipase-like"/>
    <property type="match status" value="1"/>
</dbReference>
<dbReference type="Pfam" id="PF18558">
    <property type="entry name" value="HTH_51"/>
    <property type="match status" value="1"/>
</dbReference>
<keyword evidence="5" id="KW-0808">Transferase</keyword>
<dbReference type="InterPro" id="IPR049492">
    <property type="entry name" value="BD-FAE-like_dom"/>
</dbReference>
<protein>
    <submittedName>
        <fullName evidence="12">BcPKS16, polyketide synthase</fullName>
    </submittedName>
</protein>
<dbReference type="GO" id="GO:0032259">
    <property type="term" value="P:methylation"/>
    <property type="evidence" value="ECO:0007669"/>
    <property type="project" value="UniProtKB-KW"/>
</dbReference>
<organism evidence="12 13">
    <name type="scientific">Paraphoma chrysanthemicola</name>
    <dbReference type="NCBI Taxonomy" id="798071"/>
    <lineage>
        <taxon>Eukaryota</taxon>
        <taxon>Fungi</taxon>
        <taxon>Dikarya</taxon>
        <taxon>Ascomycota</taxon>
        <taxon>Pezizomycotina</taxon>
        <taxon>Dothideomycetes</taxon>
        <taxon>Pleosporomycetidae</taxon>
        <taxon>Pleosporales</taxon>
        <taxon>Pleosporineae</taxon>
        <taxon>Phaeosphaeriaceae</taxon>
        <taxon>Paraphoma</taxon>
    </lineage>
</organism>
<dbReference type="PROSITE" id="PS52004">
    <property type="entry name" value="KS3_2"/>
    <property type="match status" value="1"/>
</dbReference>
<feature type="region of interest" description="N-terminal hotdog fold" evidence="7">
    <location>
        <begin position="1264"/>
        <end position="1395"/>
    </location>
</feature>
<dbReference type="Proteomes" id="UP000813461">
    <property type="component" value="Unassembled WGS sequence"/>
</dbReference>
<dbReference type="InterPro" id="IPR016039">
    <property type="entry name" value="Thiolase-like"/>
</dbReference>
<dbReference type="SUPFAM" id="SSF47336">
    <property type="entry name" value="ACP-like"/>
    <property type="match status" value="2"/>
</dbReference>
<dbReference type="PROSITE" id="PS00606">
    <property type="entry name" value="KS3_1"/>
    <property type="match status" value="1"/>
</dbReference>
<evidence type="ECO:0000256" key="3">
    <source>
        <dbReference type="ARBA" id="ARBA00022553"/>
    </source>
</evidence>
<dbReference type="GO" id="GO:0044550">
    <property type="term" value="P:secondary metabolite biosynthetic process"/>
    <property type="evidence" value="ECO:0007669"/>
    <property type="project" value="TreeGrafter"/>
</dbReference>
<dbReference type="Gene3D" id="3.40.366.10">
    <property type="entry name" value="Malonyl-Coenzyme A Acyl Carrier Protein, domain 2"/>
    <property type="match status" value="2"/>
</dbReference>
<dbReference type="GO" id="GO:0008236">
    <property type="term" value="F:serine-type peptidase activity"/>
    <property type="evidence" value="ECO:0007669"/>
    <property type="project" value="InterPro"/>
</dbReference>
<evidence type="ECO:0000256" key="2">
    <source>
        <dbReference type="ARBA" id="ARBA00022450"/>
    </source>
</evidence>
<evidence type="ECO:0000256" key="6">
    <source>
        <dbReference type="ARBA" id="ARBA00023268"/>
    </source>
</evidence>
<dbReference type="Gene3D" id="3.40.50.150">
    <property type="entry name" value="Vaccinia Virus protein VP39"/>
    <property type="match status" value="1"/>
</dbReference>
<dbReference type="SMART" id="SM00827">
    <property type="entry name" value="PKS_AT"/>
    <property type="match status" value="1"/>
</dbReference>
<dbReference type="InterPro" id="IPR016036">
    <property type="entry name" value="Malonyl_transacylase_ACP-bd"/>
</dbReference>
<comment type="caution">
    <text evidence="12">The sequence shown here is derived from an EMBL/GenBank/DDBJ whole genome shotgun (WGS) entry which is preliminary data.</text>
</comment>
<dbReference type="PROSITE" id="PS50075">
    <property type="entry name" value="CARRIER"/>
    <property type="match status" value="2"/>
</dbReference>
<evidence type="ECO:0000256" key="7">
    <source>
        <dbReference type="PROSITE-ProRule" id="PRU01363"/>
    </source>
</evidence>
<dbReference type="PANTHER" id="PTHR43775:SF21">
    <property type="entry name" value="NON-REDUCING POLYKETIDE SYNTHASE AUSA-RELATED"/>
    <property type="match status" value="1"/>
</dbReference>
<dbReference type="InterPro" id="IPR041068">
    <property type="entry name" value="HTH_51"/>
</dbReference>
<dbReference type="InterPro" id="IPR001227">
    <property type="entry name" value="Ac_transferase_dom_sf"/>
</dbReference>